<evidence type="ECO:0008006" key="3">
    <source>
        <dbReference type="Google" id="ProtNLM"/>
    </source>
</evidence>
<dbReference type="EMBL" id="CP003108">
    <property type="protein sequence ID" value="AET69334.1"/>
    <property type="molecule type" value="Genomic_DNA"/>
</dbReference>
<evidence type="ECO:0000313" key="2">
    <source>
        <dbReference type="Proteomes" id="UP000006346"/>
    </source>
</evidence>
<sequence length="54" mass="5806">MFFIDVHHHVIGKNNSNAASLPPWDMKIDEEAMKGMGITGALLSLPVSASPEVT</sequence>
<accession>G7WBT7</accession>
<gene>
    <name evidence="1" type="ordered locus">Desor_3885</name>
</gene>
<dbReference type="RefSeq" id="WP_014186141.1">
    <property type="nucleotide sequence ID" value="NC_016584.1"/>
</dbReference>
<dbReference type="AlphaFoldDB" id="G7WBT7"/>
<dbReference type="HOGENOM" id="CLU_3042756_0_0_9"/>
<reference evidence="2" key="1">
    <citation type="submission" date="2011-11" db="EMBL/GenBank/DDBJ databases">
        <title>Complete sequence of Desulfosporosinus orientis DSM 765.</title>
        <authorList>
            <person name="Lucas S."/>
            <person name="Han J."/>
            <person name="Lapidus A."/>
            <person name="Cheng J.-F."/>
            <person name="Goodwin L."/>
            <person name="Pitluck S."/>
            <person name="Peters L."/>
            <person name="Ovchinnikova G."/>
            <person name="Teshima H."/>
            <person name="Detter J.C."/>
            <person name="Han C."/>
            <person name="Tapia R."/>
            <person name="Land M."/>
            <person name="Hauser L."/>
            <person name="Kyrpides N."/>
            <person name="Ivanova N."/>
            <person name="Pagani I."/>
            <person name="Pester M."/>
            <person name="Spring S."/>
            <person name="Ollivier B."/>
            <person name="Rattei T."/>
            <person name="Klenk H.-P."/>
            <person name="Wagner M."/>
            <person name="Loy A."/>
            <person name="Woyke T."/>
        </authorList>
    </citation>
    <scope>NUCLEOTIDE SEQUENCE [LARGE SCALE GENOMIC DNA]</scope>
    <source>
        <strain evidence="2">ATCC 19365 / DSM 765 / NCIMB 8382 / VKM B-1628</strain>
    </source>
</reference>
<reference evidence="1 2" key="2">
    <citation type="journal article" date="2012" name="J. Bacteriol.">
        <title>Complete genome sequences of Desulfosporosinus orientis DSM765T, Desulfosporosinus youngiae DSM17734T, Desulfosporosinus meridiei DSM13257T, and Desulfosporosinus acidiphilus DSM22704T.</title>
        <authorList>
            <person name="Pester M."/>
            <person name="Brambilla E."/>
            <person name="Alazard D."/>
            <person name="Rattei T."/>
            <person name="Weinmaier T."/>
            <person name="Han J."/>
            <person name="Lucas S."/>
            <person name="Lapidus A."/>
            <person name="Cheng J.F."/>
            <person name="Goodwin L."/>
            <person name="Pitluck S."/>
            <person name="Peters L."/>
            <person name="Ovchinnikova G."/>
            <person name="Teshima H."/>
            <person name="Detter J.C."/>
            <person name="Han C.S."/>
            <person name="Tapia R."/>
            <person name="Land M.L."/>
            <person name="Hauser L."/>
            <person name="Kyrpides N.C."/>
            <person name="Ivanova N.N."/>
            <person name="Pagani I."/>
            <person name="Huntmann M."/>
            <person name="Wei C.L."/>
            <person name="Davenport K.W."/>
            <person name="Daligault H."/>
            <person name="Chain P.S."/>
            <person name="Chen A."/>
            <person name="Mavromatis K."/>
            <person name="Markowitz V."/>
            <person name="Szeto E."/>
            <person name="Mikhailova N."/>
            <person name="Pati A."/>
            <person name="Wagner M."/>
            <person name="Woyke T."/>
            <person name="Ollivier B."/>
            <person name="Klenk H.P."/>
            <person name="Spring S."/>
            <person name="Loy A."/>
        </authorList>
    </citation>
    <scope>NUCLEOTIDE SEQUENCE [LARGE SCALE GENOMIC DNA]</scope>
    <source>
        <strain evidence="2">ATCC 19365 / DSM 765 / NCIMB 8382 / VKM B-1628</strain>
    </source>
</reference>
<dbReference type="PATRIC" id="fig|768706.3.peg.3928"/>
<evidence type="ECO:0000313" key="1">
    <source>
        <dbReference type="EMBL" id="AET69334.1"/>
    </source>
</evidence>
<organism evidence="1 2">
    <name type="scientific">Desulfosporosinus orientis (strain ATCC 19365 / DSM 765 / NCIMB 8382 / VKM B-1628 / Singapore I)</name>
    <name type="common">Desulfotomaculum orientis</name>
    <dbReference type="NCBI Taxonomy" id="768706"/>
    <lineage>
        <taxon>Bacteria</taxon>
        <taxon>Bacillati</taxon>
        <taxon>Bacillota</taxon>
        <taxon>Clostridia</taxon>
        <taxon>Eubacteriales</taxon>
        <taxon>Desulfitobacteriaceae</taxon>
        <taxon>Desulfosporosinus</taxon>
    </lineage>
</organism>
<protein>
    <recommendedName>
        <fullName evidence="3">Amidohydrolase</fullName>
    </recommendedName>
</protein>
<dbReference type="Proteomes" id="UP000006346">
    <property type="component" value="Chromosome"/>
</dbReference>
<keyword evidence="2" id="KW-1185">Reference proteome</keyword>
<proteinExistence type="predicted"/>
<dbReference type="KEGG" id="dor:Desor_3885"/>
<name>G7WBT7_DESOD</name>